<evidence type="ECO:0000259" key="3">
    <source>
        <dbReference type="Pfam" id="PF01551"/>
    </source>
</evidence>
<evidence type="ECO:0000313" key="5">
    <source>
        <dbReference type="Proteomes" id="UP001041814"/>
    </source>
</evidence>
<dbReference type="EMBL" id="NRRU01000082">
    <property type="protein sequence ID" value="MBK1714819.1"/>
    <property type="molecule type" value="Genomic_DNA"/>
</dbReference>
<accession>A0ABS1DXK5</accession>
<dbReference type="Proteomes" id="UP001041814">
    <property type="component" value="Unassembled WGS sequence"/>
</dbReference>
<feature type="transmembrane region" description="Helical" evidence="2">
    <location>
        <begin position="57"/>
        <end position="77"/>
    </location>
</feature>
<name>A0ABS1DXK5_RUBGE</name>
<sequence>MRIKALSEAPIRWLDDVRRSLPDTGVASVIVADDRGVRYIELRRDAIERTIRRFKLLALWLAVASCIAIASFVALALRLQSTESERESLSQTVATFQRLGAETLADAADAESMTPEKMSALVQRLKRRDEAFRSYVAVTARLAAVENETIGSKLRGLGAAPVELASALRKYTQTGPEQGVGASLDSEVQAELERFISAPQQDVLIANAGLRRLLGELPSVPPLADARTTSDFGLRLHPITRRLDTHQGVDYVTSADKRVRSAAAGRVVFAGWRAGYGNLVIVGHALGFETWYAHLSAIQATLGAAVQGGEVLGVMGSTGSSTGEHVHFEVRRGDRPIDPLKVFRVSQHAVQ</sequence>
<evidence type="ECO:0000313" key="4">
    <source>
        <dbReference type="EMBL" id="MBK1714819.1"/>
    </source>
</evidence>
<gene>
    <name evidence="4" type="ORF">CKO43_18825</name>
</gene>
<dbReference type="InterPro" id="IPR016047">
    <property type="entry name" value="M23ase_b-sheet_dom"/>
</dbReference>
<dbReference type="InterPro" id="IPR011055">
    <property type="entry name" value="Dup_hybrid_motif"/>
</dbReference>
<keyword evidence="1" id="KW-0732">Signal</keyword>
<keyword evidence="2" id="KW-0812">Transmembrane</keyword>
<dbReference type="InterPro" id="IPR050570">
    <property type="entry name" value="Cell_wall_metabolism_enzyme"/>
</dbReference>
<dbReference type="Gene3D" id="2.70.70.10">
    <property type="entry name" value="Glucose Permease (Domain IIA)"/>
    <property type="match status" value="1"/>
</dbReference>
<feature type="domain" description="M23ase beta-sheet core" evidence="3">
    <location>
        <begin position="245"/>
        <end position="339"/>
    </location>
</feature>
<keyword evidence="2" id="KW-0472">Membrane</keyword>
<dbReference type="RefSeq" id="WP_200229657.1">
    <property type="nucleotide sequence ID" value="NZ_NRRT01000036.1"/>
</dbReference>
<evidence type="ECO:0000256" key="1">
    <source>
        <dbReference type="ARBA" id="ARBA00022729"/>
    </source>
</evidence>
<reference evidence="4" key="1">
    <citation type="submission" date="2017-08" db="EMBL/GenBank/DDBJ databases">
        <authorList>
            <person name="Imhoff J.F."/>
            <person name="Rahn T."/>
            <person name="Kuenzel S."/>
            <person name="Neulinger S.C."/>
        </authorList>
    </citation>
    <scope>NUCLEOTIDE SEQUENCE</scope>
    <source>
        <strain evidence="4">IM 151</strain>
    </source>
</reference>
<keyword evidence="2" id="KW-1133">Transmembrane helix</keyword>
<organism evidence="4 5">
    <name type="scientific">Rubrivivax gelatinosus</name>
    <name type="common">Rhodocyclus gelatinosus</name>
    <name type="synonym">Rhodopseudomonas gelatinosa</name>
    <dbReference type="NCBI Taxonomy" id="28068"/>
    <lineage>
        <taxon>Bacteria</taxon>
        <taxon>Pseudomonadati</taxon>
        <taxon>Pseudomonadota</taxon>
        <taxon>Betaproteobacteria</taxon>
        <taxon>Burkholderiales</taxon>
        <taxon>Sphaerotilaceae</taxon>
        <taxon>Rubrivivax</taxon>
    </lineage>
</organism>
<keyword evidence="5" id="KW-1185">Reference proteome</keyword>
<dbReference type="PANTHER" id="PTHR21666">
    <property type="entry name" value="PEPTIDASE-RELATED"/>
    <property type="match status" value="1"/>
</dbReference>
<reference evidence="4" key="2">
    <citation type="journal article" date="2020" name="Microorganisms">
        <title>Osmotic Adaptation and Compatible Solute Biosynthesis of Phototrophic Bacteria as Revealed from Genome Analyses.</title>
        <authorList>
            <person name="Imhoff J.F."/>
            <person name="Rahn T."/>
            <person name="Kunzel S."/>
            <person name="Keller A."/>
            <person name="Neulinger S.C."/>
        </authorList>
    </citation>
    <scope>NUCLEOTIDE SEQUENCE</scope>
    <source>
        <strain evidence="4">IM 151</strain>
    </source>
</reference>
<proteinExistence type="predicted"/>
<dbReference type="PANTHER" id="PTHR21666:SF289">
    <property type="entry name" value="L-ALA--D-GLU ENDOPEPTIDASE"/>
    <property type="match status" value="1"/>
</dbReference>
<evidence type="ECO:0000256" key="2">
    <source>
        <dbReference type="SAM" id="Phobius"/>
    </source>
</evidence>
<dbReference type="SUPFAM" id="SSF51261">
    <property type="entry name" value="Duplicated hybrid motif"/>
    <property type="match status" value="1"/>
</dbReference>
<dbReference type="CDD" id="cd12797">
    <property type="entry name" value="M23_peptidase"/>
    <property type="match status" value="1"/>
</dbReference>
<protein>
    <recommendedName>
        <fullName evidence="3">M23ase beta-sheet core domain-containing protein</fullName>
    </recommendedName>
</protein>
<dbReference type="Pfam" id="PF01551">
    <property type="entry name" value="Peptidase_M23"/>
    <property type="match status" value="1"/>
</dbReference>
<comment type="caution">
    <text evidence="4">The sequence shown here is derived from an EMBL/GenBank/DDBJ whole genome shotgun (WGS) entry which is preliminary data.</text>
</comment>